<keyword evidence="2" id="KW-0812">Transmembrane</keyword>
<feature type="region of interest" description="Disordered" evidence="1">
    <location>
        <begin position="131"/>
        <end position="152"/>
    </location>
</feature>
<feature type="transmembrane region" description="Helical" evidence="2">
    <location>
        <begin position="186"/>
        <end position="207"/>
    </location>
</feature>
<dbReference type="AlphaFoldDB" id="A0A1G9IT19"/>
<feature type="transmembrane region" description="Helical" evidence="2">
    <location>
        <begin position="72"/>
        <end position="93"/>
    </location>
</feature>
<evidence type="ECO:0000313" key="4">
    <source>
        <dbReference type="Proteomes" id="UP000198510"/>
    </source>
</evidence>
<feature type="transmembrane region" description="Helical" evidence="2">
    <location>
        <begin position="227"/>
        <end position="248"/>
    </location>
</feature>
<dbReference type="RefSeq" id="WP_089683060.1">
    <property type="nucleotide sequence ID" value="NZ_FNFO01000005.1"/>
</dbReference>
<keyword evidence="2" id="KW-1133">Transmembrane helix</keyword>
<dbReference type="OrthoDB" id="147125at2"/>
<feature type="transmembrane region" description="Helical" evidence="2">
    <location>
        <begin position="12"/>
        <end position="29"/>
    </location>
</feature>
<dbReference type="STRING" id="1075417.SAMN05421823_10597"/>
<keyword evidence="4" id="KW-1185">Reference proteome</keyword>
<feature type="transmembrane region" description="Helical" evidence="2">
    <location>
        <begin position="260"/>
        <end position="281"/>
    </location>
</feature>
<sequence>MRPLADSFKEYGRGIVGGFLFSLPMLYTMEVWQTGFIIQPPYLICYMVAAFGLLLGYNRFAGMRPESTWQAILIDSVEEMGLGILLSILVLWLTGRIEFATMPLDQILGTVMVESMPVAIGISVGTAQLGVSPEEDEAPATARGEGPDAHPRERLGRTLTLATCGGVLVAANVAPTEEIIKTAYEIVPYQALLLLLFALVLVVAILYYVDFRGTQTGQDGPLVVDVLYESTLALTVAMALSALMLLFFLQLEDISLEMALIETVVLTVPAALGTSAARLLIK</sequence>
<dbReference type="InterPro" id="IPR024464">
    <property type="entry name" value="DUF2391"/>
</dbReference>
<reference evidence="3 4" key="1">
    <citation type="submission" date="2016-10" db="EMBL/GenBank/DDBJ databases">
        <authorList>
            <person name="de Groot N.N."/>
        </authorList>
    </citation>
    <scope>NUCLEOTIDE SEQUENCE [LARGE SCALE GENOMIC DNA]</scope>
    <source>
        <strain evidence="3 4">DSM 25186</strain>
    </source>
</reference>
<dbReference type="Proteomes" id="UP000198510">
    <property type="component" value="Unassembled WGS sequence"/>
</dbReference>
<evidence type="ECO:0000313" key="3">
    <source>
        <dbReference type="EMBL" id="SDL28225.1"/>
    </source>
</evidence>
<gene>
    <name evidence="3" type="ORF">SAMN05421823_10597</name>
</gene>
<evidence type="ECO:0000256" key="2">
    <source>
        <dbReference type="SAM" id="Phobius"/>
    </source>
</evidence>
<proteinExistence type="predicted"/>
<accession>A0A1G9IT19</accession>
<feature type="transmembrane region" description="Helical" evidence="2">
    <location>
        <begin position="41"/>
        <end position="60"/>
    </location>
</feature>
<dbReference type="EMBL" id="FNFO01000005">
    <property type="protein sequence ID" value="SDL28225.1"/>
    <property type="molecule type" value="Genomic_DNA"/>
</dbReference>
<keyword evidence="2" id="KW-0472">Membrane</keyword>
<organism evidence="3 4">
    <name type="scientific">Catalinimonas alkaloidigena</name>
    <dbReference type="NCBI Taxonomy" id="1075417"/>
    <lineage>
        <taxon>Bacteria</taxon>
        <taxon>Pseudomonadati</taxon>
        <taxon>Bacteroidota</taxon>
        <taxon>Cytophagia</taxon>
        <taxon>Cytophagales</taxon>
        <taxon>Catalimonadaceae</taxon>
        <taxon>Catalinimonas</taxon>
    </lineage>
</organism>
<evidence type="ECO:0000256" key="1">
    <source>
        <dbReference type="SAM" id="MobiDB-lite"/>
    </source>
</evidence>
<dbReference type="InterPro" id="IPR013416">
    <property type="entry name" value="CHP02587_IM"/>
</dbReference>
<dbReference type="Pfam" id="PF09622">
    <property type="entry name" value="DUF2391"/>
    <property type="match status" value="1"/>
</dbReference>
<name>A0A1G9IT19_9BACT</name>
<protein>
    <submittedName>
        <fullName evidence="3">Putative integral membrane protein TIGR02587</fullName>
    </submittedName>
</protein>
<dbReference type="NCBIfam" id="TIGR02587">
    <property type="entry name" value="TIGR02587 family membrane protein"/>
    <property type="match status" value="1"/>
</dbReference>